<evidence type="ECO:0000256" key="1">
    <source>
        <dbReference type="SAM" id="MobiDB-lite"/>
    </source>
</evidence>
<organism evidence="2 3">
    <name type="scientific">Scophthalmus maximus</name>
    <name type="common">Turbot</name>
    <name type="synonym">Psetta maxima</name>
    <dbReference type="NCBI Taxonomy" id="52904"/>
    <lineage>
        <taxon>Eukaryota</taxon>
        <taxon>Metazoa</taxon>
        <taxon>Chordata</taxon>
        <taxon>Craniata</taxon>
        <taxon>Vertebrata</taxon>
        <taxon>Euteleostomi</taxon>
        <taxon>Actinopterygii</taxon>
        <taxon>Neopterygii</taxon>
        <taxon>Teleostei</taxon>
        <taxon>Neoteleostei</taxon>
        <taxon>Acanthomorphata</taxon>
        <taxon>Carangaria</taxon>
        <taxon>Pleuronectiformes</taxon>
        <taxon>Pleuronectoidei</taxon>
        <taxon>Scophthalmidae</taxon>
        <taxon>Scophthalmus</taxon>
    </lineage>
</organism>
<feature type="compositionally biased region" description="Polar residues" evidence="1">
    <location>
        <begin position="1"/>
        <end position="10"/>
    </location>
</feature>
<gene>
    <name evidence="2" type="ORF">SMAX5B_008473</name>
</gene>
<accession>A0A2U9B3T7</accession>
<protein>
    <submittedName>
        <fullName evidence="2">Uncharacterized protein</fullName>
    </submittedName>
</protein>
<evidence type="ECO:0000313" key="3">
    <source>
        <dbReference type="Proteomes" id="UP000246464"/>
    </source>
</evidence>
<name>A0A2U9B3T7_SCOMX</name>
<feature type="compositionally biased region" description="Polar residues" evidence="1">
    <location>
        <begin position="23"/>
        <end position="38"/>
    </location>
</feature>
<keyword evidence="3" id="KW-1185">Reference proteome</keyword>
<feature type="compositionally biased region" description="Low complexity" evidence="1">
    <location>
        <begin position="39"/>
        <end position="56"/>
    </location>
</feature>
<dbReference type="AlphaFoldDB" id="A0A2U9B3T7"/>
<dbReference type="EMBL" id="CP026245">
    <property type="protein sequence ID" value="AWO98537.1"/>
    <property type="molecule type" value="Genomic_DNA"/>
</dbReference>
<dbReference type="Proteomes" id="UP000246464">
    <property type="component" value="Chromosome 3"/>
</dbReference>
<evidence type="ECO:0000313" key="2">
    <source>
        <dbReference type="EMBL" id="AWO98537.1"/>
    </source>
</evidence>
<proteinExistence type="predicted"/>
<sequence length="56" mass="5789">MAAGGVQQSAVPLAAESRHTSEDTSITDNMSAITTTTNSLSCHPLLSPSRSPSRAF</sequence>
<feature type="region of interest" description="Disordered" evidence="1">
    <location>
        <begin position="1"/>
        <end position="56"/>
    </location>
</feature>
<reference evidence="2 3" key="1">
    <citation type="submission" date="2017-12" db="EMBL/GenBank/DDBJ databases">
        <title>Integrating genomic resources of turbot (Scophthalmus maximus) in depth evaluation of genetic and physical mapping variation across individuals.</title>
        <authorList>
            <person name="Martinez P."/>
        </authorList>
    </citation>
    <scope>NUCLEOTIDE SEQUENCE [LARGE SCALE GENOMIC DNA]</scope>
</reference>